<dbReference type="OrthoDB" id="3626597at2759"/>
<gene>
    <name evidence="13" type="ORF">H257_14308</name>
</gene>
<dbReference type="PROSITE" id="PS52035">
    <property type="entry name" value="PEPTIDASE_M14"/>
    <property type="match status" value="1"/>
</dbReference>
<proteinExistence type="inferred from homology"/>
<keyword evidence="7" id="KW-0378">Hydrolase</keyword>
<comment type="cofactor">
    <cofactor evidence="1">
        <name>Zn(2+)</name>
        <dbReference type="ChEBI" id="CHEBI:29105"/>
    </cofactor>
</comment>
<evidence type="ECO:0000256" key="10">
    <source>
        <dbReference type="PROSITE-ProRule" id="PRU01379"/>
    </source>
</evidence>
<dbReference type="Gene3D" id="3.40.630.10">
    <property type="entry name" value="Zn peptidases"/>
    <property type="match status" value="1"/>
</dbReference>
<dbReference type="SMART" id="SM00631">
    <property type="entry name" value="Zn_pept"/>
    <property type="match status" value="1"/>
</dbReference>
<dbReference type="InterPro" id="IPR000834">
    <property type="entry name" value="Peptidase_M14"/>
</dbReference>
<evidence type="ECO:0000256" key="8">
    <source>
        <dbReference type="ARBA" id="ARBA00022833"/>
    </source>
</evidence>
<dbReference type="PANTHER" id="PTHR11705:SF143">
    <property type="entry name" value="SLL0236 PROTEIN"/>
    <property type="match status" value="1"/>
</dbReference>
<evidence type="ECO:0000256" key="6">
    <source>
        <dbReference type="ARBA" id="ARBA00022729"/>
    </source>
</evidence>
<keyword evidence="3" id="KW-0121">Carboxypeptidase</keyword>
<feature type="domain" description="Peptidase M14" evidence="12">
    <location>
        <begin position="134"/>
        <end position="413"/>
    </location>
</feature>
<evidence type="ECO:0000256" key="4">
    <source>
        <dbReference type="ARBA" id="ARBA00022670"/>
    </source>
</evidence>
<reference evidence="13" key="1">
    <citation type="submission" date="2013-12" db="EMBL/GenBank/DDBJ databases">
        <title>The Genome Sequence of Aphanomyces astaci APO3.</title>
        <authorList>
            <consortium name="The Broad Institute Genomics Platform"/>
            <person name="Russ C."/>
            <person name="Tyler B."/>
            <person name="van West P."/>
            <person name="Dieguez-Uribeondo J."/>
            <person name="Young S.K."/>
            <person name="Zeng Q."/>
            <person name="Gargeya S."/>
            <person name="Fitzgerald M."/>
            <person name="Abouelleil A."/>
            <person name="Alvarado L."/>
            <person name="Chapman S.B."/>
            <person name="Gainer-Dewar J."/>
            <person name="Goldberg J."/>
            <person name="Griggs A."/>
            <person name="Gujja S."/>
            <person name="Hansen M."/>
            <person name="Howarth C."/>
            <person name="Imamovic A."/>
            <person name="Ireland A."/>
            <person name="Larimer J."/>
            <person name="McCowan C."/>
            <person name="Murphy C."/>
            <person name="Pearson M."/>
            <person name="Poon T.W."/>
            <person name="Priest M."/>
            <person name="Roberts A."/>
            <person name="Saif S."/>
            <person name="Shea T."/>
            <person name="Sykes S."/>
            <person name="Wortman J."/>
            <person name="Nusbaum C."/>
            <person name="Birren B."/>
        </authorList>
    </citation>
    <scope>NUCLEOTIDE SEQUENCE [LARGE SCALE GENOMIC DNA]</scope>
    <source>
        <strain evidence="13">APO3</strain>
    </source>
</reference>
<dbReference type="PROSITE" id="PS00132">
    <property type="entry name" value="CARBOXYPEPT_ZN_1"/>
    <property type="match status" value="1"/>
</dbReference>
<evidence type="ECO:0000256" key="7">
    <source>
        <dbReference type="ARBA" id="ARBA00022801"/>
    </source>
</evidence>
<evidence type="ECO:0000259" key="12">
    <source>
        <dbReference type="PROSITE" id="PS52035"/>
    </source>
</evidence>
<dbReference type="FunFam" id="3.40.630.10:FF:000084">
    <property type="entry name" value="Carboxypeptidase B2"/>
    <property type="match status" value="1"/>
</dbReference>
<dbReference type="Pfam" id="PF00246">
    <property type="entry name" value="Peptidase_M14"/>
    <property type="match status" value="1"/>
</dbReference>
<evidence type="ECO:0000256" key="5">
    <source>
        <dbReference type="ARBA" id="ARBA00022723"/>
    </source>
</evidence>
<feature type="compositionally biased region" description="Pro residues" evidence="11">
    <location>
        <begin position="267"/>
        <end position="286"/>
    </location>
</feature>
<dbReference type="GeneID" id="20816304"/>
<dbReference type="RefSeq" id="XP_009840377.1">
    <property type="nucleotide sequence ID" value="XM_009842075.1"/>
</dbReference>
<keyword evidence="9" id="KW-0482">Metalloprotease</keyword>
<keyword evidence="6" id="KW-0732">Signal</keyword>
<organism evidence="13">
    <name type="scientific">Aphanomyces astaci</name>
    <name type="common">Crayfish plague agent</name>
    <dbReference type="NCBI Taxonomy" id="112090"/>
    <lineage>
        <taxon>Eukaryota</taxon>
        <taxon>Sar</taxon>
        <taxon>Stramenopiles</taxon>
        <taxon>Oomycota</taxon>
        <taxon>Saprolegniomycetes</taxon>
        <taxon>Saprolegniales</taxon>
        <taxon>Verrucalvaceae</taxon>
        <taxon>Aphanomyces</taxon>
    </lineage>
</organism>
<dbReference type="GO" id="GO:0005615">
    <property type="term" value="C:extracellular space"/>
    <property type="evidence" value="ECO:0007669"/>
    <property type="project" value="TreeGrafter"/>
</dbReference>
<dbReference type="GO" id="GO:0008270">
    <property type="term" value="F:zinc ion binding"/>
    <property type="evidence" value="ECO:0007669"/>
    <property type="project" value="InterPro"/>
</dbReference>
<evidence type="ECO:0000256" key="2">
    <source>
        <dbReference type="ARBA" id="ARBA00005988"/>
    </source>
</evidence>
<evidence type="ECO:0000256" key="1">
    <source>
        <dbReference type="ARBA" id="ARBA00001947"/>
    </source>
</evidence>
<dbReference type="SUPFAM" id="SSF53187">
    <property type="entry name" value="Zn-dependent exopeptidases"/>
    <property type="match status" value="1"/>
</dbReference>
<dbReference type="EMBL" id="KI913169">
    <property type="protein sequence ID" value="ETV70146.1"/>
    <property type="molecule type" value="Genomic_DNA"/>
</dbReference>
<dbReference type="PRINTS" id="PR00765">
    <property type="entry name" value="CRBOXYPTASEA"/>
</dbReference>
<evidence type="ECO:0000256" key="11">
    <source>
        <dbReference type="SAM" id="MobiDB-lite"/>
    </source>
</evidence>
<feature type="active site" description="Proton donor/acceptor" evidence="10">
    <location>
        <position position="382"/>
    </location>
</feature>
<keyword evidence="5" id="KW-0479">Metal-binding</keyword>
<feature type="region of interest" description="Disordered" evidence="11">
    <location>
        <begin position="260"/>
        <end position="292"/>
    </location>
</feature>
<evidence type="ECO:0000256" key="3">
    <source>
        <dbReference type="ARBA" id="ARBA00022645"/>
    </source>
</evidence>
<dbReference type="GO" id="GO:0004181">
    <property type="term" value="F:metallocarboxypeptidase activity"/>
    <property type="evidence" value="ECO:0007669"/>
    <property type="project" value="InterPro"/>
</dbReference>
<protein>
    <recommendedName>
        <fullName evidence="12">Peptidase M14 domain-containing protein</fullName>
    </recommendedName>
</protein>
<dbReference type="VEuPathDB" id="FungiDB:H257_14308"/>
<keyword evidence="4" id="KW-0645">Protease</keyword>
<evidence type="ECO:0000256" key="9">
    <source>
        <dbReference type="ARBA" id="ARBA00023049"/>
    </source>
</evidence>
<evidence type="ECO:0000313" key="13">
    <source>
        <dbReference type="EMBL" id="ETV70146.1"/>
    </source>
</evidence>
<dbReference type="GO" id="GO:0006508">
    <property type="term" value="P:proteolysis"/>
    <property type="evidence" value="ECO:0007669"/>
    <property type="project" value="UniProtKB-KW"/>
</dbReference>
<dbReference type="PANTHER" id="PTHR11705">
    <property type="entry name" value="PROTEASE FAMILY M14 CARBOXYPEPTIDASE A,B"/>
    <property type="match status" value="1"/>
</dbReference>
<name>W4FT86_APHAT</name>
<accession>W4FT86</accession>
<sequence length="433" mass="47822">MHTVCTYSHHKPLNQVGQRHIYACISFSFSLCPGHMRIPLVVALLASVVAAALNDAQVDNSRVNAAVVDDDVFQVDNSRVNATTEATVRGIDGRLRTVDQEATIQDDADTNRACHNQNSGYLATLQKGKYAASTFHNCFRTTDQIYEFLDKIVTQNSNVLTKFAVSRTFKGATIYGYKLSKSATATKSLYFQSLQHAREWIAGSSHLFTIASLLDDVANNKPSPADTYNLIFVPIVNIDGYALTWNGNRYQRKNANQVDLNRNWPSLPNPRPPPPSDETYPGPRPFSEPESKGIDGWLKARRTELDGFVDIHSYGGLLLYPYGDTKSPIGSGYDAKFKTLGANLQRVMGAYKPQPVWNLYLAYGGFSDYAFREFKKPSFTIEVVGNDFAAPASTIRTRGKEVYNGVVQFSKEAVTFNRAAVAADGADIVDPAN</sequence>
<keyword evidence="8" id="KW-0862">Zinc</keyword>
<dbReference type="InterPro" id="IPR057246">
    <property type="entry name" value="CARBOXYPEPT_ZN_1"/>
</dbReference>
<comment type="similarity">
    <text evidence="2 10">Belongs to the peptidase M14 family.</text>
</comment>
<dbReference type="AlphaFoldDB" id="W4FT86"/>